<dbReference type="PANTHER" id="PTHR11743">
    <property type="entry name" value="VOLTAGE-DEPENDENT ANION-SELECTIVE CHANNEL"/>
    <property type="match status" value="1"/>
</dbReference>
<comment type="similarity">
    <text evidence="1">Belongs to the eukaryotic mitochondrial porin (TC 1.B.8.1) family.</text>
</comment>
<reference evidence="2 3" key="1">
    <citation type="journal article" date="2021" name="Plant Biotechnol. J.">
        <title>Multi-omics assisted identification of the key and species-specific regulatory components of drought-tolerant mechanisms in Gossypium stocksii.</title>
        <authorList>
            <person name="Yu D."/>
            <person name="Ke L."/>
            <person name="Zhang D."/>
            <person name="Wu Y."/>
            <person name="Sun Y."/>
            <person name="Mei J."/>
            <person name="Sun J."/>
            <person name="Sun Y."/>
        </authorList>
    </citation>
    <scope>NUCLEOTIDE SEQUENCE [LARGE SCALE GENOMIC DNA]</scope>
    <source>
        <strain evidence="3">cv. E1</strain>
        <tissue evidence="2">Leaf</tissue>
    </source>
</reference>
<accession>A0A9D3VHN0</accession>
<dbReference type="Proteomes" id="UP000828251">
    <property type="component" value="Unassembled WGS sequence"/>
</dbReference>
<dbReference type="OrthoDB" id="996382at2759"/>
<keyword evidence="3" id="KW-1185">Reference proteome</keyword>
<dbReference type="EMBL" id="JAIQCV010000007">
    <property type="protein sequence ID" value="KAH1082697.1"/>
    <property type="molecule type" value="Genomic_DNA"/>
</dbReference>
<comment type="caution">
    <text evidence="2">The sequence shown here is derived from an EMBL/GenBank/DDBJ whole genome shotgun (WGS) entry which is preliminary data.</text>
</comment>
<dbReference type="Gene3D" id="2.40.160.10">
    <property type="entry name" value="Porin"/>
    <property type="match status" value="1"/>
</dbReference>
<sequence length="232" mass="25707">MDASRKTILVTGGVAFIGTRTVVQLLNEGFKVLIIDNLDNFVIEAVDRVKELVGPELSKKLQFNLFHLGLCLQMTYNECNLTSVELDFTCNNWLRFDAIIHFASLKIELQYLHEYAGISSSIGLTTNPIVNFSSVLGTNVLALGIDISFDKKTENFTKCNMGLSFTNADLIAFLALHVNEKGDLVNTSYYHILNPSTNTIIATEVTHSFFTNVNTIIVGIQHALDLLTTIKA</sequence>
<dbReference type="InterPro" id="IPR001925">
    <property type="entry name" value="Porin_Euk"/>
</dbReference>
<dbReference type="AlphaFoldDB" id="A0A9D3VHN0"/>
<dbReference type="PANTHER" id="PTHR11743:SF60">
    <property type="entry name" value="MITOCHONDRIAL OUTER MEMBRANE PROTEIN PORIN 1"/>
    <property type="match status" value="1"/>
</dbReference>
<evidence type="ECO:0000256" key="1">
    <source>
        <dbReference type="ARBA" id="ARBA00009624"/>
    </source>
</evidence>
<dbReference type="GO" id="GO:0008308">
    <property type="term" value="F:voltage-gated monoatomic anion channel activity"/>
    <property type="evidence" value="ECO:0007669"/>
    <property type="project" value="InterPro"/>
</dbReference>
<evidence type="ECO:0000313" key="3">
    <source>
        <dbReference type="Proteomes" id="UP000828251"/>
    </source>
</evidence>
<dbReference type="Pfam" id="PF01459">
    <property type="entry name" value="Porin_3"/>
    <property type="match status" value="1"/>
</dbReference>
<protein>
    <recommendedName>
        <fullName evidence="4">NAD(P)-binding domain-containing protein</fullName>
    </recommendedName>
</protein>
<dbReference type="SUPFAM" id="SSF51735">
    <property type="entry name" value="NAD(P)-binding Rossmann-fold domains"/>
    <property type="match status" value="1"/>
</dbReference>
<dbReference type="InterPro" id="IPR023614">
    <property type="entry name" value="Porin_dom_sf"/>
</dbReference>
<evidence type="ECO:0008006" key="4">
    <source>
        <dbReference type="Google" id="ProtNLM"/>
    </source>
</evidence>
<dbReference type="InterPro" id="IPR036291">
    <property type="entry name" value="NAD(P)-bd_dom_sf"/>
</dbReference>
<dbReference type="GO" id="GO:0005741">
    <property type="term" value="C:mitochondrial outer membrane"/>
    <property type="evidence" value="ECO:0007669"/>
    <property type="project" value="InterPro"/>
</dbReference>
<organism evidence="2 3">
    <name type="scientific">Gossypium stocksii</name>
    <dbReference type="NCBI Taxonomy" id="47602"/>
    <lineage>
        <taxon>Eukaryota</taxon>
        <taxon>Viridiplantae</taxon>
        <taxon>Streptophyta</taxon>
        <taxon>Embryophyta</taxon>
        <taxon>Tracheophyta</taxon>
        <taxon>Spermatophyta</taxon>
        <taxon>Magnoliopsida</taxon>
        <taxon>eudicotyledons</taxon>
        <taxon>Gunneridae</taxon>
        <taxon>Pentapetalae</taxon>
        <taxon>rosids</taxon>
        <taxon>malvids</taxon>
        <taxon>Malvales</taxon>
        <taxon>Malvaceae</taxon>
        <taxon>Malvoideae</taxon>
        <taxon>Gossypium</taxon>
    </lineage>
</organism>
<evidence type="ECO:0000313" key="2">
    <source>
        <dbReference type="EMBL" id="KAH1082697.1"/>
    </source>
</evidence>
<gene>
    <name evidence="2" type="ORF">J1N35_022458</name>
</gene>
<name>A0A9D3VHN0_9ROSI</name>
<dbReference type="InterPro" id="IPR027246">
    <property type="entry name" value="Porin_Euk/Tom40"/>
</dbReference>
<proteinExistence type="inferred from homology"/>